<reference evidence="2 3" key="1">
    <citation type="journal article" date="2022" name="Front. Cell. Infect. Microbiol.">
        <title>The Genomes of Two Strains of Taenia crassiceps the Animal Model for the Study of Human Cysticercosis.</title>
        <authorList>
            <person name="Bobes R.J."/>
            <person name="Estrada K."/>
            <person name="Rios-Valencia D.G."/>
            <person name="Calderon-Gallegos A."/>
            <person name="de la Torre P."/>
            <person name="Carrero J.C."/>
            <person name="Sanchez-Flores A."/>
            <person name="Laclette J.P."/>
        </authorList>
    </citation>
    <scope>NUCLEOTIDE SEQUENCE [LARGE SCALE GENOMIC DNA]</scope>
    <source>
        <strain evidence="2">WFUcys</strain>
    </source>
</reference>
<dbReference type="Proteomes" id="UP001651158">
    <property type="component" value="Unassembled WGS sequence"/>
</dbReference>
<evidence type="ECO:0000313" key="2">
    <source>
        <dbReference type="EMBL" id="KAL5113132.1"/>
    </source>
</evidence>
<protein>
    <submittedName>
        <fullName evidence="2">Uncharacterized protein</fullName>
    </submittedName>
</protein>
<sequence length="110" mass="11829">MERRTRGSWCGGAKEGVEMSHVARVGEMGLGLSSASSRLGRRSARMTRTRGVGGMLPQPPSDAHSFMAHAYSYSPLSVKATMTTVTVTTTTTTTKSDSRPHCLPCIRPPF</sequence>
<feature type="compositionally biased region" description="Basic residues" evidence="1">
    <location>
        <begin position="39"/>
        <end position="48"/>
    </location>
</feature>
<evidence type="ECO:0000313" key="3">
    <source>
        <dbReference type="Proteomes" id="UP001651158"/>
    </source>
</evidence>
<gene>
    <name evidence="2" type="ORF">TcWFU_010551</name>
</gene>
<dbReference type="EMBL" id="JAKROA010000001">
    <property type="protein sequence ID" value="KAL5113132.1"/>
    <property type="molecule type" value="Genomic_DNA"/>
</dbReference>
<name>A0ABR4QUE3_9CEST</name>
<organism evidence="2 3">
    <name type="scientific">Taenia crassiceps</name>
    <dbReference type="NCBI Taxonomy" id="6207"/>
    <lineage>
        <taxon>Eukaryota</taxon>
        <taxon>Metazoa</taxon>
        <taxon>Spiralia</taxon>
        <taxon>Lophotrochozoa</taxon>
        <taxon>Platyhelminthes</taxon>
        <taxon>Cestoda</taxon>
        <taxon>Eucestoda</taxon>
        <taxon>Cyclophyllidea</taxon>
        <taxon>Taeniidae</taxon>
        <taxon>Taenia</taxon>
    </lineage>
</organism>
<proteinExistence type="predicted"/>
<accession>A0ABR4QUE3</accession>
<evidence type="ECO:0000256" key="1">
    <source>
        <dbReference type="SAM" id="MobiDB-lite"/>
    </source>
</evidence>
<keyword evidence="3" id="KW-1185">Reference proteome</keyword>
<feature type="region of interest" description="Disordered" evidence="1">
    <location>
        <begin position="34"/>
        <end position="60"/>
    </location>
</feature>
<comment type="caution">
    <text evidence="2">The sequence shown here is derived from an EMBL/GenBank/DDBJ whole genome shotgun (WGS) entry which is preliminary data.</text>
</comment>